<gene>
    <name evidence="2" type="ORF">EVAR_22376_1</name>
</gene>
<comment type="caution">
    <text evidence="2">The sequence shown here is derived from an EMBL/GenBank/DDBJ whole genome shotgun (WGS) entry which is preliminary data.</text>
</comment>
<evidence type="ECO:0000256" key="1">
    <source>
        <dbReference type="SAM" id="MobiDB-lite"/>
    </source>
</evidence>
<accession>A0A4C1VKA6</accession>
<keyword evidence="3" id="KW-1185">Reference proteome</keyword>
<protein>
    <submittedName>
        <fullName evidence="2">Uncharacterized protein</fullName>
    </submittedName>
</protein>
<sequence>MAEPSVLDMCGILGVIISGRERSARPCAFTDGAGGGGGRDVCAPTRAQPRRPRRSATGTEAVQVVYRLRGHCNSSVSGARAAAARAPPPL</sequence>
<evidence type="ECO:0000313" key="2">
    <source>
        <dbReference type="EMBL" id="GBP38727.1"/>
    </source>
</evidence>
<dbReference type="Proteomes" id="UP000299102">
    <property type="component" value="Unassembled WGS sequence"/>
</dbReference>
<dbReference type="EMBL" id="BGZK01000353">
    <property type="protein sequence ID" value="GBP38727.1"/>
    <property type="molecule type" value="Genomic_DNA"/>
</dbReference>
<reference evidence="2 3" key="1">
    <citation type="journal article" date="2019" name="Commun. Biol.">
        <title>The bagworm genome reveals a unique fibroin gene that provides high tensile strength.</title>
        <authorList>
            <person name="Kono N."/>
            <person name="Nakamura H."/>
            <person name="Ohtoshi R."/>
            <person name="Tomita M."/>
            <person name="Numata K."/>
            <person name="Arakawa K."/>
        </authorList>
    </citation>
    <scope>NUCLEOTIDE SEQUENCE [LARGE SCALE GENOMIC DNA]</scope>
</reference>
<dbReference type="AlphaFoldDB" id="A0A4C1VKA6"/>
<organism evidence="2 3">
    <name type="scientific">Eumeta variegata</name>
    <name type="common">Bagworm moth</name>
    <name type="synonym">Eumeta japonica</name>
    <dbReference type="NCBI Taxonomy" id="151549"/>
    <lineage>
        <taxon>Eukaryota</taxon>
        <taxon>Metazoa</taxon>
        <taxon>Ecdysozoa</taxon>
        <taxon>Arthropoda</taxon>
        <taxon>Hexapoda</taxon>
        <taxon>Insecta</taxon>
        <taxon>Pterygota</taxon>
        <taxon>Neoptera</taxon>
        <taxon>Endopterygota</taxon>
        <taxon>Lepidoptera</taxon>
        <taxon>Glossata</taxon>
        <taxon>Ditrysia</taxon>
        <taxon>Tineoidea</taxon>
        <taxon>Psychidae</taxon>
        <taxon>Oiketicinae</taxon>
        <taxon>Eumeta</taxon>
    </lineage>
</organism>
<proteinExistence type="predicted"/>
<feature type="region of interest" description="Disordered" evidence="1">
    <location>
        <begin position="29"/>
        <end position="57"/>
    </location>
</feature>
<evidence type="ECO:0000313" key="3">
    <source>
        <dbReference type="Proteomes" id="UP000299102"/>
    </source>
</evidence>
<name>A0A4C1VKA6_EUMVA</name>